<dbReference type="Pfam" id="PF01596">
    <property type="entry name" value="Methyltransf_3"/>
    <property type="match status" value="1"/>
</dbReference>
<sequence>MDEHLEQYLTGTLPANQEWVDKLEHYAQQHQIPIMEPLGIHFLMQLIRMKKPAKILEIGTAIGYSALRMLEAYPKAKVVTIERDEKRYREAVKNITALNKQNNIELIFGDALEEEEKIKSEGPYDLLFIDAAKGQYRRFFELYSEYLSEDGVVISDNVLFKGLVANQPENKDRTNKIATKIRSYNEWLVEHPNYQTTIIPIGDGIALTVRR</sequence>
<dbReference type="Gene3D" id="3.40.50.150">
    <property type="entry name" value="Vaccinia Virus protein VP39"/>
    <property type="match status" value="1"/>
</dbReference>
<dbReference type="PANTHER" id="PTHR10509:SF14">
    <property type="entry name" value="CAFFEOYL-COA O-METHYLTRANSFERASE 3-RELATED"/>
    <property type="match status" value="1"/>
</dbReference>
<comment type="function">
    <text evidence="4">Catalyzes the methylation of 5-hydroxyuridine (ho5U) to form 5-methoxyuridine (mo5U) at position 34 in tRNAs.</text>
</comment>
<dbReference type="RefSeq" id="WP_245690180.1">
    <property type="nucleotide sequence ID" value="NZ_FNFL01000008.1"/>
</dbReference>
<dbReference type="EC" id="2.1.1.-" evidence="4"/>
<feature type="binding site" evidence="4">
    <location>
        <position position="130"/>
    </location>
    <ligand>
        <name>Mg(2+)</name>
        <dbReference type="ChEBI" id="CHEBI:18420"/>
    </ligand>
</feature>
<dbReference type="GO" id="GO:0008171">
    <property type="term" value="F:O-methyltransferase activity"/>
    <property type="evidence" value="ECO:0007669"/>
    <property type="project" value="InterPro"/>
</dbReference>
<evidence type="ECO:0000256" key="4">
    <source>
        <dbReference type="HAMAP-Rule" id="MF_02217"/>
    </source>
</evidence>
<feature type="binding site" evidence="4">
    <location>
        <position position="65"/>
    </location>
    <ligand>
        <name>S-adenosyl-L-methionine</name>
        <dbReference type="ChEBI" id="CHEBI:59789"/>
    </ligand>
</feature>
<proteinExistence type="inferred from homology"/>
<dbReference type="STRING" id="407036.SAMN05216243_3428"/>
<accession>A0A1G9CKY0</accession>
<reference evidence="5 6" key="1">
    <citation type="submission" date="2016-10" db="EMBL/GenBank/DDBJ databases">
        <authorList>
            <person name="de Groot N.N."/>
        </authorList>
    </citation>
    <scope>NUCLEOTIDE SEQUENCE [LARGE SCALE GENOMIC DNA]</scope>
    <source>
        <strain evidence="5 6">CGMCC 1.6502</strain>
    </source>
</reference>
<keyword evidence="2 4" id="KW-0808">Transferase</keyword>
<protein>
    <recommendedName>
        <fullName evidence="4">tRNA 5-hydroxyuridine methyltransferase</fullName>
        <ecNumber evidence="4">2.1.1.-</ecNumber>
    </recommendedName>
    <alternativeName>
        <fullName evidence="4">ho5U methyltransferase</fullName>
    </alternativeName>
</protein>
<dbReference type="InterPro" id="IPR029063">
    <property type="entry name" value="SAM-dependent_MTases_sf"/>
</dbReference>
<feature type="binding site" evidence="4">
    <location>
        <position position="35"/>
    </location>
    <ligand>
        <name>S-adenosyl-L-methionine</name>
        <dbReference type="ChEBI" id="CHEBI:59789"/>
    </ligand>
</feature>
<dbReference type="InterPro" id="IPR050362">
    <property type="entry name" value="Cation-dep_OMT"/>
</dbReference>
<evidence type="ECO:0000256" key="3">
    <source>
        <dbReference type="ARBA" id="ARBA00022691"/>
    </source>
</evidence>
<dbReference type="GO" id="GO:0000287">
    <property type="term" value="F:magnesium ion binding"/>
    <property type="evidence" value="ECO:0007669"/>
    <property type="project" value="UniProtKB-UniRule"/>
</dbReference>
<dbReference type="PANTHER" id="PTHR10509">
    <property type="entry name" value="O-METHYLTRANSFERASE-RELATED"/>
    <property type="match status" value="1"/>
</dbReference>
<keyword evidence="4" id="KW-0460">Magnesium</keyword>
<dbReference type="Proteomes" id="UP000198694">
    <property type="component" value="Unassembled WGS sequence"/>
</dbReference>
<keyword evidence="1 4" id="KW-0489">Methyltransferase</keyword>
<keyword evidence="4" id="KW-0819">tRNA processing</keyword>
<comment type="catalytic activity">
    <reaction evidence="4">
        <text>5-hydroxyuridine(34) in tRNA + S-adenosyl-L-methionine = 5-methoxyuridine(34) in tRNA + S-adenosyl-L-homocysteine + H(+)</text>
        <dbReference type="Rhea" id="RHEA:60524"/>
        <dbReference type="Rhea" id="RHEA-COMP:13381"/>
        <dbReference type="Rhea" id="RHEA-COMP:15591"/>
        <dbReference type="ChEBI" id="CHEBI:15378"/>
        <dbReference type="ChEBI" id="CHEBI:57856"/>
        <dbReference type="ChEBI" id="CHEBI:59789"/>
        <dbReference type="ChEBI" id="CHEBI:136877"/>
        <dbReference type="ChEBI" id="CHEBI:143860"/>
    </reaction>
</comment>
<comment type="subunit">
    <text evidence="4">Homodimer.</text>
</comment>
<evidence type="ECO:0000256" key="2">
    <source>
        <dbReference type="ARBA" id="ARBA00022679"/>
    </source>
</evidence>
<dbReference type="InterPro" id="IPR002935">
    <property type="entry name" value="SAM_O-MeTrfase"/>
</dbReference>
<gene>
    <name evidence="4" type="primary">trmR</name>
    <name evidence="5" type="ORF">SAMN05216243_3428</name>
</gene>
<keyword evidence="3 4" id="KW-0949">S-adenosyl-L-methionine</keyword>
<dbReference type="InterPro" id="IPR043675">
    <property type="entry name" value="TrmR_methyltr"/>
</dbReference>
<dbReference type="EMBL" id="FNFL01000008">
    <property type="protein sequence ID" value="SDK52351.1"/>
    <property type="molecule type" value="Genomic_DNA"/>
</dbReference>
<dbReference type="HAMAP" id="MF_02217">
    <property type="entry name" value="TrmR_methyltr"/>
    <property type="match status" value="1"/>
</dbReference>
<feature type="binding site" evidence="4">
    <location>
        <position position="157"/>
    </location>
    <ligand>
        <name>Mg(2+)</name>
        <dbReference type="ChEBI" id="CHEBI:18420"/>
    </ligand>
</feature>
<dbReference type="AlphaFoldDB" id="A0A1G9CKY0"/>
<dbReference type="CDD" id="cd02440">
    <property type="entry name" value="AdoMet_MTases"/>
    <property type="match status" value="1"/>
</dbReference>
<evidence type="ECO:0000313" key="5">
    <source>
        <dbReference type="EMBL" id="SDK52351.1"/>
    </source>
</evidence>
<keyword evidence="6" id="KW-1185">Reference proteome</keyword>
<comment type="similarity">
    <text evidence="4">Belongs to the class I-like SAM-binding methyltransferase superfamily. Cation-dependent O-methyltransferase family.</text>
</comment>
<organism evidence="5 6">
    <name type="scientific">Sediminibacillus albus</name>
    <dbReference type="NCBI Taxonomy" id="407036"/>
    <lineage>
        <taxon>Bacteria</taxon>
        <taxon>Bacillati</taxon>
        <taxon>Bacillota</taxon>
        <taxon>Bacilli</taxon>
        <taxon>Bacillales</taxon>
        <taxon>Bacillaceae</taxon>
        <taxon>Sediminibacillus</taxon>
    </lineage>
</organism>
<feature type="binding site" evidence="4">
    <location>
        <position position="156"/>
    </location>
    <ligand>
        <name>Mg(2+)</name>
        <dbReference type="ChEBI" id="CHEBI:18420"/>
    </ligand>
</feature>
<dbReference type="PROSITE" id="PS51682">
    <property type="entry name" value="SAM_OMT_I"/>
    <property type="match status" value="1"/>
</dbReference>
<feature type="binding site" evidence="4">
    <location>
        <position position="82"/>
    </location>
    <ligand>
        <name>S-adenosyl-L-methionine</name>
        <dbReference type="ChEBI" id="CHEBI:59789"/>
    </ligand>
</feature>
<evidence type="ECO:0000256" key="1">
    <source>
        <dbReference type="ARBA" id="ARBA00022603"/>
    </source>
</evidence>
<feature type="binding site" evidence="4">
    <location>
        <begin position="110"/>
        <end position="111"/>
    </location>
    <ligand>
        <name>S-adenosyl-L-methionine</name>
        <dbReference type="ChEBI" id="CHEBI:59789"/>
    </ligand>
</feature>
<evidence type="ECO:0000313" key="6">
    <source>
        <dbReference type="Proteomes" id="UP000198694"/>
    </source>
</evidence>
<feature type="binding site" evidence="4">
    <location>
        <position position="130"/>
    </location>
    <ligand>
        <name>S-adenosyl-L-methionine</name>
        <dbReference type="ChEBI" id="CHEBI:59789"/>
    </ligand>
</feature>
<dbReference type="GO" id="GO:0030488">
    <property type="term" value="P:tRNA methylation"/>
    <property type="evidence" value="ECO:0007669"/>
    <property type="project" value="UniProtKB-UniRule"/>
</dbReference>
<keyword evidence="4" id="KW-0479">Metal-binding</keyword>
<dbReference type="GO" id="GO:0016300">
    <property type="term" value="F:tRNA (uridine) methyltransferase activity"/>
    <property type="evidence" value="ECO:0007669"/>
    <property type="project" value="UniProtKB-UniRule"/>
</dbReference>
<name>A0A1G9CKY0_9BACI</name>
<dbReference type="GO" id="GO:0008757">
    <property type="term" value="F:S-adenosylmethionine-dependent methyltransferase activity"/>
    <property type="evidence" value="ECO:0007669"/>
    <property type="project" value="TreeGrafter"/>
</dbReference>
<dbReference type="SUPFAM" id="SSF53335">
    <property type="entry name" value="S-adenosyl-L-methionine-dependent methyltransferases"/>
    <property type="match status" value="1"/>
</dbReference>